<evidence type="ECO:0000313" key="2">
    <source>
        <dbReference type="EMBL" id="ABC76924.1"/>
    </source>
</evidence>
<feature type="domain" description="DUF6933" evidence="1">
    <location>
        <begin position="4"/>
        <end position="149"/>
    </location>
</feature>
<dbReference type="EMBL" id="CP000252">
    <property type="protein sequence ID" value="ABC76924.1"/>
    <property type="molecule type" value="Genomic_DNA"/>
</dbReference>
<dbReference type="InterPro" id="IPR053864">
    <property type="entry name" value="DUF6933"/>
</dbReference>
<dbReference type="KEGG" id="sat:SYN_03176"/>
<proteinExistence type="predicted"/>
<keyword evidence="3" id="KW-1185">Reference proteome</keyword>
<evidence type="ECO:0000259" key="1">
    <source>
        <dbReference type="Pfam" id="PF22016"/>
    </source>
</evidence>
<accession>Q2LS64</accession>
<protein>
    <submittedName>
        <fullName evidence="2">Hypothetical cytosolic protein</fullName>
    </submittedName>
</protein>
<dbReference type="OrthoDB" id="9801392at2"/>
<evidence type="ECO:0000313" key="3">
    <source>
        <dbReference type="Proteomes" id="UP000001933"/>
    </source>
</evidence>
<reference evidence="2 3" key="1">
    <citation type="journal article" date="2007" name="Proc. Natl. Acad. Sci. U.S.A.">
        <title>The genome of Syntrophus aciditrophicus: life at the thermodynamic limit of microbial growth.</title>
        <authorList>
            <person name="McInerney M.J."/>
            <person name="Rohlin L."/>
            <person name="Mouttaki H."/>
            <person name="Kim U."/>
            <person name="Krupp R.S."/>
            <person name="Rios-Hernandez L."/>
            <person name="Sieber J."/>
            <person name="Struchtemeyer C.G."/>
            <person name="Bhattacharyya A."/>
            <person name="Campbell J.W."/>
            <person name="Gunsalus R.P."/>
        </authorList>
    </citation>
    <scope>NUCLEOTIDE SEQUENCE [LARGE SCALE GENOMIC DNA]</scope>
    <source>
        <strain evidence="2 3">SB</strain>
    </source>
</reference>
<dbReference type="Pfam" id="PF22016">
    <property type="entry name" value="DUF6933"/>
    <property type="match status" value="1"/>
</dbReference>
<dbReference type="RefSeq" id="WP_011416956.1">
    <property type="nucleotide sequence ID" value="NC_007759.1"/>
</dbReference>
<dbReference type="Proteomes" id="UP000001933">
    <property type="component" value="Chromosome"/>
</dbReference>
<dbReference type="HOGENOM" id="CLU_1651285_0_0_7"/>
<name>Q2LS64_SYNAS</name>
<dbReference type="STRING" id="56780.SYN_03176"/>
<dbReference type="AlphaFoldDB" id="Q2LS64"/>
<organism evidence="2 3">
    <name type="scientific">Syntrophus aciditrophicus (strain SB)</name>
    <dbReference type="NCBI Taxonomy" id="56780"/>
    <lineage>
        <taxon>Bacteria</taxon>
        <taxon>Pseudomonadati</taxon>
        <taxon>Thermodesulfobacteriota</taxon>
        <taxon>Syntrophia</taxon>
        <taxon>Syntrophales</taxon>
        <taxon>Syntrophaceae</taxon>
        <taxon>Syntrophus</taxon>
    </lineage>
</organism>
<sequence length="160" mass="18507">MARKIGVTPSLALPSDKEKNALIYWSANLFKAKHTQYMILRNTASLYSMVMYGRGITNEKQFVQETLSTMKEFITLDGNEMFFNMINELEDKNVLLSKMTDRRVTGSINNLIFQTKFHLLHDRKSSLEAPFRLNESSMSYLSYKSPKDEFLKLLFVDGKA</sequence>
<dbReference type="InParanoid" id="Q2LS64"/>
<gene>
    <name evidence="2" type="ORF">SYN_03176</name>
</gene>